<dbReference type="Proteomes" id="UP001177023">
    <property type="component" value="Unassembled WGS sequence"/>
</dbReference>
<feature type="non-terminal residue" evidence="3">
    <location>
        <position position="114"/>
    </location>
</feature>
<protein>
    <recommendedName>
        <fullName evidence="2">C-type lectin domain-containing protein</fullName>
    </recommendedName>
</protein>
<evidence type="ECO:0000313" key="4">
    <source>
        <dbReference type="Proteomes" id="UP001177023"/>
    </source>
</evidence>
<reference evidence="3" key="1">
    <citation type="submission" date="2023-06" db="EMBL/GenBank/DDBJ databases">
        <authorList>
            <person name="Delattre M."/>
        </authorList>
    </citation>
    <scope>NUCLEOTIDE SEQUENCE</scope>
    <source>
        <strain evidence="3">AF72</strain>
    </source>
</reference>
<dbReference type="PROSITE" id="PS50041">
    <property type="entry name" value="C_TYPE_LECTIN_2"/>
    <property type="match status" value="1"/>
</dbReference>
<gene>
    <name evidence="3" type="ORF">MSPICULIGERA_LOCUS6367</name>
</gene>
<dbReference type="AlphaFoldDB" id="A0AA36CF27"/>
<name>A0AA36CF27_9BILA</name>
<comment type="caution">
    <text evidence="3">The sequence shown here is derived from an EMBL/GenBank/DDBJ whole genome shotgun (WGS) entry which is preliminary data.</text>
</comment>
<dbReference type="InterPro" id="IPR016187">
    <property type="entry name" value="CTDL_fold"/>
</dbReference>
<evidence type="ECO:0000313" key="3">
    <source>
        <dbReference type="EMBL" id="CAJ0567831.1"/>
    </source>
</evidence>
<accession>A0AA36CF27</accession>
<dbReference type="InterPro" id="IPR016186">
    <property type="entry name" value="C-type_lectin-like/link_sf"/>
</dbReference>
<feature type="domain" description="C-type lectin" evidence="2">
    <location>
        <begin position="29"/>
        <end position="94"/>
    </location>
</feature>
<keyword evidence="4" id="KW-1185">Reference proteome</keyword>
<dbReference type="Gene3D" id="3.10.100.10">
    <property type="entry name" value="Mannose-Binding Protein A, subunit A"/>
    <property type="match status" value="1"/>
</dbReference>
<dbReference type="SUPFAM" id="SSF56436">
    <property type="entry name" value="C-type lectin-like"/>
    <property type="match status" value="1"/>
</dbReference>
<dbReference type="PROSITE" id="PS00615">
    <property type="entry name" value="C_TYPE_LECTIN_1"/>
    <property type="match status" value="1"/>
</dbReference>
<proteinExistence type="predicted"/>
<evidence type="ECO:0000256" key="1">
    <source>
        <dbReference type="ARBA" id="ARBA00023157"/>
    </source>
</evidence>
<dbReference type="InterPro" id="IPR001304">
    <property type="entry name" value="C-type_lectin-like"/>
</dbReference>
<organism evidence="3 4">
    <name type="scientific">Mesorhabditis spiculigera</name>
    <dbReference type="NCBI Taxonomy" id="96644"/>
    <lineage>
        <taxon>Eukaryota</taxon>
        <taxon>Metazoa</taxon>
        <taxon>Ecdysozoa</taxon>
        <taxon>Nematoda</taxon>
        <taxon>Chromadorea</taxon>
        <taxon>Rhabditida</taxon>
        <taxon>Rhabditina</taxon>
        <taxon>Rhabditomorpha</taxon>
        <taxon>Rhabditoidea</taxon>
        <taxon>Rhabditidae</taxon>
        <taxon>Mesorhabditinae</taxon>
        <taxon>Mesorhabditis</taxon>
    </lineage>
</organism>
<keyword evidence="1" id="KW-1015">Disulfide bond</keyword>
<dbReference type="Pfam" id="PF00059">
    <property type="entry name" value="Lectin_C"/>
    <property type="match status" value="1"/>
</dbReference>
<dbReference type="InterPro" id="IPR018378">
    <property type="entry name" value="C-type_lectin_CS"/>
</dbReference>
<dbReference type="EMBL" id="CATQJA010001577">
    <property type="protein sequence ID" value="CAJ0567831.1"/>
    <property type="molecule type" value="Genomic_DNA"/>
</dbReference>
<sequence length="114" mass="12674">MSAVGEPDVRFQDRHRTFGSRGKSSQLAYVWLGANRTGPDKYDITWLDGTSVSYSNYDPAVFDDWHGVEPCLQIDMSNMWNDAGCGVSAHLICQKPVKWIDPDGNEVQLPLLAG</sequence>
<evidence type="ECO:0000259" key="2">
    <source>
        <dbReference type="PROSITE" id="PS50041"/>
    </source>
</evidence>